<dbReference type="InterPro" id="IPR012388">
    <property type="entry name" value="CABLES1/2"/>
</dbReference>
<protein>
    <recommendedName>
        <fullName evidence="2">Cyclin-like domain-containing protein</fullName>
    </recommendedName>
</protein>
<evidence type="ECO:0000313" key="4">
    <source>
        <dbReference type="Proteomes" id="UP000277928"/>
    </source>
</evidence>
<dbReference type="STRING" id="42156.A0A3P6THF7"/>
<evidence type="ECO:0000259" key="2">
    <source>
        <dbReference type="SMART" id="SM00385"/>
    </source>
</evidence>
<dbReference type="InterPro" id="IPR036915">
    <property type="entry name" value="Cyclin-like_sf"/>
</dbReference>
<dbReference type="OrthoDB" id="5353095at2759"/>
<gene>
    <name evidence="3" type="ORF">NLS_LOCUS8201</name>
</gene>
<reference evidence="3 4" key="1">
    <citation type="submission" date="2018-08" db="EMBL/GenBank/DDBJ databases">
        <authorList>
            <person name="Laetsch R D."/>
            <person name="Stevens L."/>
            <person name="Kumar S."/>
            <person name="Blaxter L. M."/>
        </authorList>
    </citation>
    <scope>NUCLEOTIDE SEQUENCE [LARGE SCALE GENOMIC DNA]</scope>
</reference>
<evidence type="ECO:0000313" key="3">
    <source>
        <dbReference type="EMBL" id="VDK87522.1"/>
    </source>
</evidence>
<feature type="domain" description="Cyclin-like" evidence="2">
    <location>
        <begin position="143"/>
        <end position="229"/>
    </location>
</feature>
<dbReference type="SUPFAM" id="SSF47954">
    <property type="entry name" value="Cyclin-like"/>
    <property type="match status" value="1"/>
</dbReference>
<dbReference type="GO" id="GO:0051726">
    <property type="term" value="P:regulation of cell cycle"/>
    <property type="evidence" value="ECO:0007669"/>
    <property type="project" value="InterPro"/>
</dbReference>
<dbReference type="InterPro" id="IPR013763">
    <property type="entry name" value="Cyclin-like_dom"/>
</dbReference>
<organism evidence="3 4">
    <name type="scientific">Litomosoides sigmodontis</name>
    <name type="common">Filarial nematode worm</name>
    <dbReference type="NCBI Taxonomy" id="42156"/>
    <lineage>
        <taxon>Eukaryota</taxon>
        <taxon>Metazoa</taxon>
        <taxon>Ecdysozoa</taxon>
        <taxon>Nematoda</taxon>
        <taxon>Chromadorea</taxon>
        <taxon>Rhabditida</taxon>
        <taxon>Spirurina</taxon>
        <taxon>Spiruromorpha</taxon>
        <taxon>Filarioidea</taxon>
        <taxon>Onchocercidae</taxon>
        <taxon>Litomosoides</taxon>
    </lineage>
</organism>
<sequence length="254" mass="28636">MQEISFRDLISTNLGSTPCSSEGSSCKHFDDKCSARVHADKSLPDINSVSLKERIKLPSAKEPLLLHSTVCGSGSINLTEYDPNLITNFDCLARKTVMKFNGYVSILMHYQPNNETKRLINEAFRSRFPHVRVSFSKIQSIKRELHQIAVACNLEDTTTAHAYVFYEKVLLKGLVCKMNRKLVAGTALLIAAKITDFGSVSVSDVVNYLESSLRINRKELLRYEIPLCAALSFNLRVPVWQLLPHYQRIALTML</sequence>
<dbReference type="Gene3D" id="1.10.472.10">
    <property type="entry name" value="Cyclin-like"/>
    <property type="match status" value="1"/>
</dbReference>
<dbReference type="AlphaFoldDB" id="A0A3P6THF7"/>
<dbReference type="SMART" id="SM00385">
    <property type="entry name" value="CYCLIN"/>
    <property type="match status" value="1"/>
</dbReference>
<dbReference type="Pfam" id="PF00134">
    <property type="entry name" value="Cyclin_N"/>
    <property type="match status" value="1"/>
</dbReference>
<name>A0A3P6THF7_LITSI</name>
<dbReference type="Proteomes" id="UP000277928">
    <property type="component" value="Unassembled WGS sequence"/>
</dbReference>
<dbReference type="PANTHER" id="PTHR22896">
    <property type="entry name" value="CDK5 AND ABL1 ENZYME SUBSTRATE 1"/>
    <property type="match status" value="1"/>
</dbReference>
<keyword evidence="1" id="KW-0195">Cyclin</keyword>
<proteinExistence type="inferred from homology"/>
<dbReference type="InterPro" id="IPR006671">
    <property type="entry name" value="Cyclin_N"/>
</dbReference>
<accession>A0A3P6THF7</accession>
<dbReference type="PANTHER" id="PTHR22896:SF0">
    <property type="entry name" value="CYCLIN N-TERMINAL DOMAIN-CONTAINING PROTEIN"/>
    <property type="match status" value="1"/>
</dbReference>
<dbReference type="OMA" id="RINRREM"/>
<comment type="similarity">
    <text evidence="1">Belongs to the cyclin family.</text>
</comment>
<evidence type="ECO:0000256" key="1">
    <source>
        <dbReference type="RuleBase" id="RU000383"/>
    </source>
</evidence>
<dbReference type="CDD" id="cd20556">
    <property type="entry name" value="CYCLIN_CABLES"/>
    <property type="match status" value="1"/>
</dbReference>
<keyword evidence="4" id="KW-1185">Reference proteome</keyword>
<dbReference type="EMBL" id="UYRX01000984">
    <property type="protein sequence ID" value="VDK87522.1"/>
    <property type="molecule type" value="Genomic_DNA"/>
</dbReference>